<evidence type="ECO:0000256" key="1">
    <source>
        <dbReference type="SAM" id="MobiDB-lite"/>
    </source>
</evidence>
<sequence length="262" mass="28826">MAVAPRSKPKTATAEPATKAKPKPAAKALAKPRPKPAAKKARVGASATTLTLSSKNYSSWSLRGWLMARFAGLEFDEVMVSPDDAEVRKELLLLAPSIRVPCLRHEGAAVWNTLAIAQYLDEIFPDAGLMPDDRIARAHCRSVSGEMNSGFANLRSSLPMNLKARFPNHKVWAGAQPDIDRIVEIWTECLATYGGPFLFGTQRGMADAMFAPVATRFLTYDVKLPKPCAQYCQTIMAMPEMKEWVAAAKLEPDDIEELDMDF</sequence>
<dbReference type="InterPro" id="IPR040079">
    <property type="entry name" value="Glutathione_S-Trfase"/>
</dbReference>
<dbReference type="InterPro" id="IPR036282">
    <property type="entry name" value="Glutathione-S-Trfase_C_sf"/>
</dbReference>
<comment type="caution">
    <text evidence="3">The sequence shown here is derived from an EMBL/GenBank/DDBJ whole genome shotgun (WGS) entry which is preliminary data.</text>
</comment>
<dbReference type="OrthoDB" id="9799538at2"/>
<keyword evidence="3" id="KW-0808">Transferase</keyword>
<dbReference type="Proteomes" id="UP000293671">
    <property type="component" value="Unassembled WGS sequence"/>
</dbReference>
<reference evidence="3 4" key="1">
    <citation type="submission" date="2019-02" db="EMBL/GenBank/DDBJ databases">
        <title>Genomic Encyclopedia of Type Strains, Phase IV (KMG-IV): sequencing the most valuable type-strain genomes for metagenomic binning, comparative biology and taxonomic classification.</title>
        <authorList>
            <person name="Goeker M."/>
        </authorList>
    </citation>
    <scope>NUCLEOTIDE SEQUENCE [LARGE SCALE GENOMIC DNA]</scope>
    <source>
        <strain evidence="3 4">DSM 19570</strain>
    </source>
</reference>
<dbReference type="Pfam" id="PF13410">
    <property type="entry name" value="GST_C_2"/>
    <property type="match status" value="1"/>
</dbReference>
<evidence type="ECO:0000313" key="3">
    <source>
        <dbReference type="EMBL" id="RZU02951.1"/>
    </source>
</evidence>
<gene>
    <name evidence="3" type="ORF">EV670_0982</name>
</gene>
<dbReference type="SUPFAM" id="SSF47616">
    <property type="entry name" value="GST C-terminal domain-like"/>
    <property type="match status" value="1"/>
</dbReference>
<feature type="compositionally biased region" description="Basic residues" evidence="1">
    <location>
        <begin position="20"/>
        <end position="42"/>
    </location>
</feature>
<dbReference type="GO" id="GO:0005737">
    <property type="term" value="C:cytoplasm"/>
    <property type="evidence" value="ECO:0007669"/>
    <property type="project" value="TreeGrafter"/>
</dbReference>
<dbReference type="InterPro" id="IPR036249">
    <property type="entry name" value="Thioredoxin-like_sf"/>
</dbReference>
<dbReference type="RefSeq" id="WP_130430664.1">
    <property type="nucleotide sequence ID" value="NZ_SHKP01000004.1"/>
</dbReference>
<dbReference type="Pfam" id="PF13409">
    <property type="entry name" value="GST_N_2"/>
    <property type="match status" value="1"/>
</dbReference>
<organism evidence="3 4">
    <name type="scientific">Rivibacter subsaxonicus</name>
    <dbReference type="NCBI Taxonomy" id="457575"/>
    <lineage>
        <taxon>Bacteria</taxon>
        <taxon>Pseudomonadati</taxon>
        <taxon>Pseudomonadota</taxon>
        <taxon>Betaproteobacteria</taxon>
        <taxon>Burkholderiales</taxon>
        <taxon>Rivibacter</taxon>
    </lineage>
</organism>
<evidence type="ECO:0000313" key="4">
    <source>
        <dbReference type="Proteomes" id="UP000293671"/>
    </source>
</evidence>
<proteinExistence type="predicted"/>
<dbReference type="Gene3D" id="3.40.30.10">
    <property type="entry name" value="Glutaredoxin"/>
    <property type="match status" value="1"/>
</dbReference>
<feature type="domain" description="GST N-terminal" evidence="2">
    <location>
        <begin position="48"/>
        <end position="128"/>
    </location>
</feature>
<accession>A0A4Q7W163</accession>
<feature type="region of interest" description="Disordered" evidence="1">
    <location>
        <begin position="1"/>
        <end position="44"/>
    </location>
</feature>
<dbReference type="CDD" id="cd03043">
    <property type="entry name" value="GST_N_1"/>
    <property type="match status" value="1"/>
</dbReference>
<dbReference type="SUPFAM" id="SSF52833">
    <property type="entry name" value="Thioredoxin-like"/>
    <property type="match status" value="1"/>
</dbReference>
<dbReference type="PANTHER" id="PTHR43968">
    <property type="match status" value="1"/>
</dbReference>
<dbReference type="PANTHER" id="PTHR43968:SF6">
    <property type="entry name" value="GLUTATHIONE S-TRANSFERASE OMEGA"/>
    <property type="match status" value="1"/>
</dbReference>
<dbReference type="SFLD" id="SFLDS00019">
    <property type="entry name" value="Glutathione_Transferase_(cytos"/>
    <property type="match status" value="1"/>
</dbReference>
<dbReference type="PROSITE" id="PS50404">
    <property type="entry name" value="GST_NTER"/>
    <property type="match status" value="1"/>
</dbReference>
<name>A0A4Q7W163_9BURK</name>
<dbReference type="CDD" id="cd03194">
    <property type="entry name" value="GST_C_3"/>
    <property type="match status" value="1"/>
</dbReference>
<keyword evidence="4" id="KW-1185">Reference proteome</keyword>
<dbReference type="AlphaFoldDB" id="A0A4Q7W163"/>
<dbReference type="InterPro" id="IPR004045">
    <property type="entry name" value="Glutathione_S-Trfase_N"/>
</dbReference>
<protein>
    <submittedName>
        <fullName evidence="3">Glutathione S-transferase</fullName>
    </submittedName>
</protein>
<dbReference type="GO" id="GO:0016740">
    <property type="term" value="F:transferase activity"/>
    <property type="evidence" value="ECO:0007669"/>
    <property type="project" value="UniProtKB-KW"/>
</dbReference>
<feature type="compositionally biased region" description="Low complexity" evidence="1">
    <location>
        <begin position="10"/>
        <end position="19"/>
    </location>
</feature>
<dbReference type="InterPro" id="IPR050983">
    <property type="entry name" value="GST_Omega/HSP26"/>
</dbReference>
<dbReference type="Gene3D" id="1.20.1050.10">
    <property type="match status" value="1"/>
</dbReference>
<evidence type="ECO:0000259" key="2">
    <source>
        <dbReference type="PROSITE" id="PS50404"/>
    </source>
</evidence>
<dbReference type="EMBL" id="SHKP01000004">
    <property type="protein sequence ID" value="RZU02951.1"/>
    <property type="molecule type" value="Genomic_DNA"/>
</dbReference>